<keyword evidence="1" id="KW-1015">Disulfide bond</keyword>
<dbReference type="InterPro" id="IPR008138">
    <property type="entry name" value="SapB_2"/>
</dbReference>
<dbReference type="Gene3D" id="1.10.225.10">
    <property type="entry name" value="Saposin-like"/>
    <property type="match status" value="1"/>
</dbReference>
<name>A0AA36GHQ2_CYLNA</name>
<dbReference type="InterPro" id="IPR008139">
    <property type="entry name" value="SaposinB_dom"/>
</dbReference>
<dbReference type="Proteomes" id="UP001176961">
    <property type="component" value="Unassembled WGS sequence"/>
</dbReference>
<dbReference type="Pfam" id="PF03489">
    <property type="entry name" value="SapB_2"/>
    <property type="match status" value="1"/>
</dbReference>
<feature type="chain" id="PRO_5041201107" description="Saposin B-type domain-containing protein" evidence="2">
    <location>
        <begin position="17"/>
        <end position="98"/>
    </location>
</feature>
<protein>
    <recommendedName>
        <fullName evidence="3">Saposin B-type domain-containing protein</fullName>
    </recommendedName>
</protein>
<gene>
    <name evidence="4" type="ORF">CYNAS_LOCUS5034</name>
</gene>
<keyword evidence="2" id="KW-0732">Signal</keyword>
<evidence type="ECO:0000313" key="4">
    <source>
        <dbReference type="EMBL" id="CAJ0593051.1"/>
    </source>
</evidence>
<dbReference type="AlphaFoldDB" id="A0AA36GHQ2"/>
<dbReference type="SUPFAM" id="SSF47862">
    <property type="entry name" value="Saposin"/>
    <property type="match status" value="1"/>
</dbReference>
<reference evidence="4" key="1">
    <citation type="submission" date="2023-07" db="EMBL/GenBank/DDBJ databases">
        <authorList>
            <consortium name="CYATHOMIX"/>
        </authorList>
    </citation>
    <scope>NUCLEOTIDE SEQUENCE</scope>
    <source>
        <strain evidence="4">N/A</strain>
    </source>
</reference>
<dbReference type="EMBL" id="CATQJL010000112">
    <property type="protein sequence ID" value="CAJ0593051.1"/>
    <property type="molecule type" value="Genomic_DNA"/>
</dbReference>
<dbReference type="SMART" id="SM00741">
    <property type="entry name" value="SapB"/>
    <property type="match status" value="1"/>
</dbReference>
<evidence type="ECO:0000313" key="5">
    <source>
        <dbReference type="Proteomes" id="UP001176961"/>
    </source>
</evidence>
<feature type="domain" description="Saposin B-type" evidence="3">
    <location>
        <begin position="20"/>
        <end position="98"/>
    </location>
</feature>
<accession>A0AA36GHQ2</accession>
<dbReference type="PROSITE" id="PS50015">
    <property type="entry name" value="SAP_B"/>
    <property type="match status" value="1"/>
</dbReference>
<dbReference type="InterPro" id="IPR011001">
    <property type="entry name" value="Saposin-like"/>
</dbReference>
<evidence type="ECO:0000256" key="2">
    <source>
        <dbReference type="SAM" id="SignalP"/>
    </source>
</evidence>
<proteinExistence type="predicted"/>
<evidence type="ECO:0000256" key="1">
    <source>
        <dbReference type="ARBA" id="ARBA00023157"/>
    </source>
</evidence>
<feature type="signal peptide" evidence="2">
    <location>
        <begin position="1"/>
        <end position="16"/>
    </location>
</feature>
<comment type="caution">
    <text evidence="4">The sequence shown here is derived from an EMBL/GenBank/DDBJ whole genome shotgun (WGS) entry which is preliminary data.</text>
</comment>
<keyword evidence="5" id="KW-1185">Reference proteome</keyword>
<evidence type="ECO:0000259" key="3">
    <source>
        <dbReference type="PROSITE" id="PS50015"/>
    </source>
</evidence>
<sequence length="98" mass="10453">MRLLLVFLAVIVLAEAVLPSLSPCGMCQDLVGYLKGKLEGGVGDARKIATEFCAKKAPFILQGACKSLVEDSTSRIVALLKEKADVKGICTKIKLCKN</sequence>
<organism evidence="4 5">
    <name type="scientific">Cylicocyclus nassatus</name>
    <name type="common">Nematode worm</name>
    <dbReference type="NCBI Taxonomy" id="53992"/>
    <lineage>
        <taxon>Eukaryota</taxon>
        <taxon>Metazoa</taxon>
        <taxon>Ecdysozoa</taxon>
        <taxon>Nematoda</taxon>
        <taxon>Chromadorea</taxon>
        <taxon>Rhabditida</taxon>
        <taxon>Rhabditina</taxon>
        <taxon>Rhabditomorpha</taxon>
        <taxon>Strongyloidea</taxon>
        <taxon>Strongylidae</taxon>
        <taxon>Cylicocyclus</taxon>
    </lineage>
</organism>